<dbReference type="InterPro" id="IPR050090">
    <property type="entry name" value="Tyrosine_recombinase_XerCD"/>
</dbReference>
<dbReference type="EMBL" id="LR738855">
    <property type="protein sequence ID" value="VZH84149.1"/>
    <property type="molecule type" value="Genomic_DNA"/>
</dbReference>
<accession>A0A6I8MFN5</accession>
<evidence type="ECO:0000256" key="2">
    <source>
        <dbReference type="ARBA" id="ARBA00023125"/>
    </source>
</evidence>
<dbReference type="Proteomes" id="UP000423525">
    <property type="component" value="Chromosome"/>
</dbReference>
<dbReference type="PANTHER" id="PTHR30349:SF64">
    <property type="entry name" value="PROPHAGE INTEGRASE INTD-RELATED"/>
    <property type="match status" value="1"/>
</dbReference>
<protein>
    <submittedName>
        <fullName evidence="6">Site-specific integrase</fullName>
    </submittedName>
</protein>
<dbReference type="AlphaFoldDB" id="A0A6I8MFN5"/>
<evidence type="ECO:0000256" key="4">
    <source>
        <dbReference type="SAM" id="MobiDB-lite"/>
    </source>
</evidence>
<proteinExistence type="inferred from homology"/>
<dbReference type="SUPFAM" id="SSF56349">
    <property type="entry name" value="DNA breaking-rejoining enzymes"/>
    <property type="match status" value="1"/>
</dbReference>
<evidence type="ECO:0000313" key="7">
    <source>
        <dbReference type="Proteomes" id="UP000423525"/>
    </source>
</evidence>
<keyword evidence="2" id="KW-0238">DNA-binding</keyword>
<evidence type="ECO:0000313" key="6">
    <source>
        <dbReference type="EMBL" id="VZH84149.1"/>
    </source>
</evidence>
<dbReference type="GO" id="GO:0003677">
    <property type="term" value="F:DNA binding"/>
    <property type="evidence" value="ECO:0007669"/>
    <property type="project" value="UniProtKB-KW"/>
</dbReference>
<evidence type="ECO:0000256" key="1">
    <source>
        <dbReference type="ARBA" id="ARBA00008857"/>
    </source>
</evidence>
<dbReference type="Pfam" id="PF00589">
    <property type="entry name" value="Phage_integrase"/>
    <property type="match status" value="1"/>
</dbReference>
<dbReference type="PROSITE" id="PS51898">
    <property type="entry name" value="TYR_RECOMBINASE"/>
    <property type="match status" value="1"/>
</dbReference>
<keyword evidence="3" id="KW-0233">DNA recombination</keyword>
<dbReference type="InterPro" id="IPR002104">
    <property type="entry name" value="Integrase_catalytic"/>
</dbReference>
<dbReference type="KEGG" id="crf:FRC0190_00188"/>
<reference evidence="6 7" key="1">
    <citation type="submission" date="2019-11" db="EMBL/GenBank/DDBJ databases">
        <authorList>
            <person name="Brisse S."/>
        </authorList>
    </citation>
    <scope>NUCLEOTIDE SEQUENCE [LARGE SCALE GENOMIC DNA]</scope>
    <source>
        <strain evidence="6">FRC0190</strain>
    </source>
</reference>
<organism evidence="6 7">
    <name type="scientific">Corynebacterium rouxii</name>
    <dbReference type="NCBI Taxonomy" id="2719119"/>
    <lineage>
        <taxon>Bacteria</taxon>
        <taxon>Bacillati</taxon>
        <taxon>Actinomycetota</taxon>
        <taxon>Actinomycetes</taxon>
        <taxon>Mycobacteriales</taxon>
        <taxon>Corynebacteriaceae</taxon>
        <taxon>Corynebacterium</taxon>
    </lineage>
</organism>
<name>A0A6I8MFN5_9CORY</name>
<dbReference type="PANTHER" id="PTHR30349">
    <property type="entry name" value="PHAGE INTEGRASE-RELATED"/>
    <property type="match status" value="1"/>
</dbReference>
<dbReference type="Gene3D" id="1.10.150.130">
    <property type="match status" value="1"/>
</dbReference>
<dbReference type="GO" id="GO:0006310">
    <property type="term" value="P:DNA recombination"/>
    <property type="evidence" value="ECO:0007669"/>
    <property type="project" value="UniProtKB-KW"/>
</dbReference>
<comment type="similarity">
    <text evidence="1">Belongs to the 'phage' integrase family.</text>
</comment>
<feature type="domain" description="Tyr recombinase" evidence="5">
    <location>
        <begin position="203"/>
        <end position="385"/>
    </location>
</feature>
<evidence type="ECO:0000256" key="3">
    <source>
        <dbReference type="ARBA" id="ARBA00023172"/>
    </source>
</evidence>
<evidence type="ECO:0000259" key="5">
    <source>
        <dbReference type="PROSITE" id="PS51898"/>
    </source>
</evidence>
<gene>
    <name evidence="6" type="ORF">FRC0190_00188</name>
</gene>
<dbReference type="InterPro" id="IPR013762">
    <property type="entry name" value="Integrase-like_cat_sf"/>
</dbReference>
<dbReference type="CDD" id="cd01189">
    <property type="entry name" value="INT_ICEBs1_C_like"/>
    <property type="match status" value="1"/>
</dbReference>
<dbReference type="GO" id="GO:0015074">
    <property type="term" value="P:DNA integration"/>
    <property type="evidence" value="ECO:0007669"/>
    <property type="project" value="InterPro"/>
</dbReference>
<dbReference type="InterPro" id="IPR010998">
    <property type="entry name" value="Integrase_recombinase_N"/>
</dbReference>
<dbReference type="Gene3D" id="1.10.443.10">
    <property type="entry name" value="Intergrase catalytic core"/>
    <property type="match status" value="1"/>
</dbReference>
<feature type="region of interest" description="Disordered" evidence="4">
    <location>
        <begin position="394"/>
        <end position="421"/>
    </location>
</feature>
<sequence length="421" mass="47979">MRRVRPDKEEVYLMAYVRDLWMKKNPDKTSRIKKVRSARWGKGKRWQAVWVENGNEITKTFHNHDEAELYAARAEVGQADGTWITKDKVDVTLSDLWEPWLASKGNISDKSRRDYLSYWNVHIRPQWGQTPCAHIQRSVINAWIPTLSTMKGVPASQPPRALSESAMRKVGLIIHGILDLAVELGVIHQNPIRTGDLPKQKKSERRYLKITEVDELIRQAPTEQAKLLLRVLIMTGLRPGEAKGLKVKDLDPVRGRLMIRRDVDDLGREDSTKTRNHRDVPIGGEILLLLDRYAQGKDPDAWLIPDERGKVWTTSRWRVVWKNLCIWTGIGDLDTYELRHTAASIAIAAGADVKTVQLMLGHSSAAMTLDIYAHLWEEGLDAIPSAMEAHMESERKRAGELSSMREASEAERRRAGFRVIG</sequence>
<dbReference type="InterPro" id="IPR011010">
    <property type="entry name" value="DNA_brk_join_enz"/>
</dbReference>